<feature type="domain" description="Acyl-ACP thioesterase N-terminal hotdog" evidence="1">
    <location>
        <begin position="5"/>
        <end position="129"/>
    </location>
</feature>
<dbReference type="EMBL" id="JANKHH010000001">
    <property type="protein sequence ID" value="MCR2832519.1"/>
    <property type="molecule type" value="Genomic_DNA"/>
</dbReference>
<keyword evidence="3" id="KW-1185">Reference proteome</keyword>
<dbReference type="InterPro" id="IPR002864">
    <property type="entry name" value="Acyl-ACP_thioesterase_NHD"/>
</dbReference>
<evidence type="ECO:0000313" key="2">
    <source>
        <dbReference type="EMBL" id="MCR2832519.1"/>
    </source>
</evidence>
<dbReference type="InterPro" id="IPR029069">
    <property type="entry name" value="HotDog_dom_sf"/>
</dbReference>
<dbReference type="RefSeq" id="WP_257594283.1">
    <property type="nucleotide sequence ID" value="NZ_JANKHH010000001.1"/>
</dbReference>
<dbReference type="Pfam" id="PF01643">
    <property type="entry name" value="Acyl-ACP_TE"/>
    <property type="match status" value="1"/>
</dbReference>
<organism evidence="2 3">
    <name type="scientific">Parerythrobacter lacustris</name>
    <dbReference type="NCBI Taxonomy" id="2969984"/>
    <lineage>
        <taxon>Bacteria</taxon>
        <taxon>Pseudomonadati</taxon>
        <taxon>Pseudomonadota</taxon>
        <taxon>Alphaproteobacteria</taxon>
        <taxon>Sphingomonadales</taxon>
        <taxon>Erythrobacteraceae</taxon>
        <taxon>Parerythrobacter</taxon>
    </lineage>
</organism>
<sequence>MSEPFRRSFTAGPQHIDVMGHVNNAVWVQWVQDMATAHWDAVARPEDARDFVWLVVRHEIDYRGNIGEGEGVTGETWIPGEPKGATSARRVDFRNADGKVIVSALTTWAMLDRLTQRPVRVRPEVIAPFWKARGGQASASAVGR</sequence>
<dbReference type="SUPFAM" id="SSF54637">
    <property type="entry name" value="Thioesterase/thiol ester dehydrase-isomerase"/>
    <property type="match status" value="1"/>
</dbReference>
<accession>A0ABT1XLI1</accession>
<evidence type="ECO:0000259" key="1">
    <source>
        <dbReference type="Pfam" id="PF01643"/>
    </source>
</evidence>
<reference evidence="2 3" key="1">
    <citation type="submission" date="2022-08" db="EMBL/GenBank/DDBJ databases">
        <title>Polyphasic taxonomy analysis of Qipengyuania sp.RS5-5.</title>
        <authorList>
            <person name="Xamxidin M."/>
            <person name="Wu M."/>
        </authorList>
    </citation>
    <scope>NUCLEOTIDE SEQUENCE [LARGE SCALE GENOMIC DNA]</scope>
    <source>
        <strain evidence="2 3">RS5-5</strain>
    </source>
</reference>
<dbReference type="CDD" id="cd00586">
    <property type="entry name" value="4HBT"/>
    <property type="match status" value="1"/>
</dbReference>
<protein>
    <submittedName>
        <fullName evidence="2">Acyl-CoA thioesterase</fullName>
    </submittedName>
</protein>
<comment type="caution">
    <text evidence="2">The sequence shown here is derived from an EMBL/GenBank/DDBJ whole genome shotgun (WGS) entry which is preliminary data.</text>
</comment>
<name>A0ABT1XLI1_9SPHN</name>
<dbReference type="Proteomes" id="UP001206067">
    <property type="component" value="Unassembled WGS sequence"/>
</dbReference>
<dbReference type="Gene3D" id="3.10.129.10">
    <property type="entry name" value="Hotdog Thioesterase"/>
    <property type="match status" value="1"/>
</dbReference>
<gene>
    <name evidence="2" type="ORF">NSO95_01050</name>
</gene>
<evidence type="ECO:0000313" key="3">
    <source>
        <dbReference type="Proteomes" id="UP001206067"/>
    </source>
</evidence>
<proteinExistence type="predicted"/>